<evidence type="ECO:0000259" key="8">
    <source>
        <dbReference type="PROSITE" id="PS50059"/>
    </source>
</evidence>
<dbReference type="AlphaFoldDB" id="A0A401NUD1"/>
<feature type="chain" id="PRO_5019052665" description="peptidylprolyl isomerase" evidence="7">
    <location>
        <begin position="20"/>
        <end position="188"/>
    </location>
</feature>
<dbReference type="EMBL" id="BFAA01006770">
    <property type="protein sequence ID" value="GCB64454.1"/>
    <property type="molecule type" value="Genomic_DNA"/>
</dbReference>
<dbReference type="STRING" id="75743.A0A401NUD1"/>
<evidence type="ECO:0000256" key="6">
    <source>
        <dbReference type="SAM" id="Phobius"/>
    </source>
</evidence>
<sequence>MSRAMLLFLIILSLNGISSQDEKGQDLKVEVLLKPENCPELSAVGDRLHIHYTGKLEDGTLFDNSLIREPLVVELGRKQVIPGLEQGLLDMCVGEKRKLSIPPNLGYGKRGFPPSIPGDSVLLFETELVTLVKSTYWKKVMDNVIPIACLLLVPGLLCLIGYYLYLKANVPKICKRKFKEKKSKAKNK</sequence>
<keyword evidence="6" id="KW-0472">Membrane</keyword>
<dbReference type="FunFam" id="3.10.50.40:FF:000006">
    <property type="entry name" value="Peptidyl-prolyl cis-trans isomerase"/>
    <property type="match status" value="1"/>
</dbReference>
<dbReference type="SUPFAM" id="SSF54534">
    <property type="entry name" value="FKBP-like"/>
    <property type="match status" value="1"/>
</dbReference>
<comment type="caution">
    <text evidence="9">The sequence shown here is derived from an EMBL/GenBank/DDBJ whole genome shotgun (WGS) entry which is preliminary data.</text>
</comment>
<evidence type="ECO:0000256" key="5">
    <source>
        <dbReference type="PROSITE-ProRule" id="PRU00277"/>
    </source>
</evidence>
<evidence type="ECO:0000256" key="7">
    <source>
        <dbReference type="SAM" id="SignalP"/>
    </source>
</evidence>
<dbReference type="PANTHER" id="PTHR45779">
    <property type="entry name" value="PEPTIDYLPROLYL ISOMERASE"/>
    <property type="match status" value="1"/>
</dbReference>
<protein>
    <recommendedName>
        <fullName evidence="2 5">peptidylprolyl isomerase</fullName>
        <ecNumber evidence="2 5">5.2.1.8</ecNumber>
    </recommendedName>
</protein>
<dbReference type="OMA" id="VFTCGLA"/>
<comment type="catalytic activity">
    <reaction evidence="1 5">
        <text>[protein]-peptidylproline (omega=180) = [protein]-peptidylproline (omega=0)</text>
        <dbReference type="Rhea" id="RHEA:16237"/>
        <dbReference type="Rhea" id="RHEA-COMP:10747"/>
        <dbReference type="Rhea" id="RHEA-COMP:10748"/>
        <dbReference type="ChEBI" id="CHEBI:83833"/>
        <dbReference type="ChEBI" id="CHEBI:83834"/>
        <dbReference type="EC" id="5.2.1.8"/>
    </reaction>
</comment>
<dbReference type="GO" id="GO:0005783">
    <property type="term" value="C:endoplasmic reticulum"/>
    <property type="evidence" value="ECO:0007669"/>
    <property type="project" value="TreeGrafter"/>
</dbReference>
<keyword evidence="10" id="KW-1185">Reference proteome</keyword>
<evidence type="ECO:0000256" key="3">
    <source>
        <dbReference type="ARBA" id="ARBA00023110"/>
    </source>
</evidence>
<dbReference type="PROSITE" id="PS50059">
    <property type="entry name" value="FKBP_PPIASE"/>
    <property type="match status" value="1"/>
</dbReference>
<dbReference type="EC" id="5.2.1.8" evidence="2 5"/>
<dbReference type="GO" id="GO:0003755">
    <property type="term" value="F:peptidyl-prolyl cis-trans isomerase activity"/>
    <property type="evidence" value="ECO:0007669"/>
    <property type="project" value="UniProtKB-KW"/>
</dbReference>
<evidence type="ECO:0000256" key="2">
    <source>
        <dbReference type="ARBA" id="ARBA00013194"/>
    </source>
</evidence>
<reference evidence="9 10" key="1">
    <citation type="journal article" date="2018" name="Nat. Ecol. Evol.">
        <title>Shark genomes provide insights into elasmobranch evolution and the origin of vertebrates.</title>
        <authorList>
            <person name="Hara Y"/>
            <person name="Yamaguchi K"/>
            <person name="Onimaru K"/>
            <person name="Kadota M"/>
            <person name="Koyanagi M"/>
            <person name="Keeley SD"/>
            <person name="Tatsumi K"/>
            <person name="Tanaka K"/>
            <person name="Motone F"/>
            <person name="Kageyama Y"/>
            <person name="Nozu R"/>
            <person name="Adachi N"/>
            <person name="Nishimura O"/>
            <person name="Nakagawa R"/>
            <person name="Tanegashima C"/>
            <person name="Kiyatake I"/>
            <person name="Matsumoto R"/>
            <person name="Murakumo K"/>
            <person name="Nishida K"/>
            <person name="Terakita A"/>
            <person name="Kuratani S"/>
            <person name="Sato K"/>
            <person name="Hyodo S Kuraku.S."/>
        </authorList>
    </citation>
    <scope>NUCLEOTIDE SEQUENCE [LARGE SCALE GENOMIC DNA]</scope>
</reference>
<evidence type="ECO:0000256" key="1">
    <source>
        <dbReference type="ARBA" id="ARBA00000971"/>
    </source>
</evidence>
<dbReference type="Proteomes" id="UP000288216">
    <property type="component" value="Unassembled WGS sequence"/>
</dbReference>
<keyword evidence="4 5" id="KW-0413">Isomerase</keyword>
<gene>
    <name evidence="9" type="ORF">scyTo_0013344</name>
</gene>
<dbReference type="InterPro" id="IPR044609">
    <property type="entry name" value="FKBP2/11"/>
</dbReference>
<dbReference type="InterPro" id="IPR046357">
    <property type="entry name" value="PPIase_dom_sf"/>
</dbReference>
<evidence type="ECO:0000313" key="9">
    <source>
        <dbReference type="EMBL" id="GCB64454.1"/>
    </source>
</evidence>
<feature type="signal peptide" evidence="7">
    <location>
        <begin position="1"/>
        <end position="19"/>
    </location>
</feature>
<feature type="transmembrane region" description="Helical" evidence="6">
    <location>
        <begin position="144"/>
        <end position="166"/>
    </location>
</feature>
<dbReference type="InterPro" id="IPR001179">
    <property type="entry name" value="PPIase_FKBP_dom"/>
</dbReference>
<dbReference type="Pfam" id="PF00254">
    <property type="entry name" value="FKBP_C"/>
    <property type="match status" value="1"/>
</dbReference>
<name>A0A401NUD1_SCYTO</name>
<proteinExistence type="predicted"/>
<dbReference type="OrthoDB" id="1902587at2759"/>
<evidence type="ECO:0000313" key="10">
    <source>
        <dbReference type="Proteomes" id="UP000288216"/>
    </source>
</evidence>
<keyword evidence="6" id="KW-0812">Transmembrane</keyword>
<accession>A0A401NUD1</accession>
<evidence type="ECO:0000256" key="4">
    <source>
        <dbReference type="ARBA" id="ARBA00023235"/>
    </source>
</evidence>
<keyword evidence="6" id="KW-1133">Transmembrane helix</keyword>
<feature type="domain" description="PPIase FKBP-type" evidence="8">
    <location>
        <begin position="45"/>
        <end position="132"/>
    </location>
</feature>
<dbReference type="Gene3D" id="3.10.50.40">
    <property type="match status" value="1"/>
</dbReference>
<organism evidence="9 10">
    <name type="scientific">Scyliorhinus torazame</name>
    <name type="common">Cloudy catshark</name>
    <name type="synonym">Catulus torazame</name>
    <dbReference type="NCBI Taxonomy" id="75743"/>
    <lineage>
        <taxon>Eukaryota</taxon>
        <taxon>Metazoa</taxon>
        <taxon>Chordata</taxon>
        <taxon>Craniata</taxon>
        <taxon>Vertebrata</taxon>
        <taxon>Chondrichthyes</taxon>
        <taxon>Elasmobranchii</taxon>
        <taxon>Galeomorphii</taxon>
        <taxon>Galeoidea</taxon>
        <taxon>Carcharhiniformes</taxon>
        <taxon>Scyliorhinidae</taxon>
        <taxon>Scyliorhinus</taxon>
    </lineage>
</organism>
<keyword evidence="7" id="KW-0732">Signal</keyword>
<dbReference type="PANTHER" id="PTHR45779:SF2">
    <property type="entry name" value="PEPTIDYL-PROLYL CIS-TRANS ISOMERASE FKBP11"/>
    <property type="match status" value="1"/>
</dbReference>
<keyword evidence="3 5" id="KW-0697">Rotamase</keyword>